<proteinExistence type="predicted"/>
<dbReference type="SUPFAM" id="SSF54060">
    <property type="entry name" value="His-Me finger endonucleases"/>
    <property type="match status" value="1"/>
</dbReference>
<dbReference type="Gene3D" id="1.20.5.2050">
    <property type="match status" value="1"/>
</dbReference>
<dbReference type="EMBL" id="QKWP01004338">
    <property type="protein sequence ID" value="RIB00377.1"/>
    <property type="molecule type" value="Genomic_DNA"/>
</dbReference>
<accession>A0A397TUK6</accession>
<evidence type="ECO:0000313" key="1">
    <source>
        <dbReference type="EMBL" id="RIB00377.1"/>
    </source>
</evidence>
<dbReference type="Gene3D" id="3.90.75.20">
    <property type="match status" value="1"/>
</dbReference>
<comment type="caution">
    <text evidence="1">The sequence shown here is derived from an EMBL/GenBank/DDBJ whole genome shotgun (WGS) entry which is preliminary data.</text>
</comment>
<gene>
    <name evidence="1" type="ORF">C2G38_2234503</name>
</gene>
<protein>
    <submittedName>
        <fullName evidence="1">Uncharacterized protein</fullName>
    </submittedName>
</protein>
<dbReference type="OrthoDB" id="2419640at2759"/>
<dbReference type="Proteomes" id="UP000266673">
    <property type="component" value="Unassembled WGS sequence"/>
</dbReference>
<organism evidence="1 2">
    <name type="scientific">Gigaspora rosea</name>
    <dbReference type="NCBI Taxonomy" id="44941"/>
    <lineage>
        <taxon>Eukaryota</taxon>
        <taxon>Fungi</taxon>
        <taxon>Fungi incertae sedis</taxon>
        <taxon>Mucoromycota</taxon>
        <taxon>Glomeromycotina</taxon>
        <taxon>Glomeromycetes</taxon>
        <taxon>Diversisporales</taxon>
        <taxon>Gigasporaceae</taxon>
        <taxon>Gigaspora</taxon>
    </lineage>
</organism>
<dbReference type="AlphaFoldDB" id="A0A397TUK6"/>
<keyword evidence="2" id="KW-1185">Reference proteome</keyword>
<dbReference type="InterPro" id="IPR044925">
    <property type="entry name" value="His-Me_finger_sf"/>
</dbReference>
<name>A0A397TUK6_9GLOM</name>
<evidence type="ECO:0000313" key="2">
    <source>
        <dbReference type="Proteomes" id="UP000266673"/>
    </source>
</evidence>
<sequence>MYWKNKFKNFEIITSYEKYRNPDKPKHKLNEYRLVKINFKLYLEIISKNYYTFYIKSTNNKYFHRMIYPEWKMIDHINRNGLDNRDENLQKTTPRENALNCKLSKNNTSRYNGIYFNKYKNSWRFKWYENKKLKCKKFKITKNRTSEQAKQLAIDFKLKHDKITQNMNRSLVLYT</sequence>
<reference evidence="1 2" key="1">
    <citation type="submission" date="2018-06" db="EMBL/GenBank/DDBJ databases">
        <title>Comparative genomics reveals the genomic features of Rhizophagus irregularis, R. cerebriforme, R. diaphanum and Gigaspora rosea, and their symbiotic lifestyle signature.</title>
        <authorList>
            <person name="Morin E."/>
            <person name="San Clemente H."/>
            <person name="Chen E.C.H."/>
            <person name="De La Providencia I."/>
            <person name="Hainaut M."/>
            <person name="Kuo A."/>
            <person name="Kohler A."/>
            <person name="Murat C."/>
            <person name="Tang N."/>
            <person name="Roy S."/>
            <person name="Loubradou J."/>
            <person name="Henrissat B."/>
            <person name="Grigoriev I.V."/>
            <person name="Corradi N."/>
            <person name="Roux C."/>
            <person name="Martin F.M."/>
        </authorList>
    </citation>
    <scope>NUCLEOTIDE SEQUENCE [LARGE SCALE GENOMIC DNA]</scope>
    <source>
        <strain evidence="1 2">DAOM 194757</strain>
    </source>
</reference>